<proteinExistence type="predicted"/>
<feature type="transmembrane region" description="Helical" evidence="8">
    <location>
        <begin position="27"/>
        <end position="47"/>
    </location>
</feature>
<dbReference type="Pfam" id="PF00001">
    <property type="entry name" value="7tm_1"/>
    <property type="match status" value="1"/>
</dbReference>
<keyword evidence="5 8" id="KW-0472">Membrane</keyword>
<evidence type="ECO:0000256" key="5">
    <source>
        <dbReference type="ARBA" id="ARBA00023136"/>
    </source>
</evidence>
<evidence type="ECO:0000256" key="6">
    <source>
        <dbReference type="ARBA" id="ARBA00023170"/>
    </source>
</evidence>
<feature type="transmembrane region" description="Helical" evidence="8">
    <location>
        <begin position="346"/>
        <end position="366"/>
    </location>
</feature>
<feature type="transmembrane region" description="Helical" evidence="8">
    <location>
        <begin position="188"/>
        <end position="212"/>
    </location>
</feature>
<dbReference type="PRINTS" id="PR00237">
    <property type="entry name" value="GPCRRHODOPSN"/>
</dbReference>
<dbReference type="GO" id="GO:0004930">
    <property type="term" value="F:G protein-coupled receptor activity"/>
    <property type="evidence" value="ECO:0007669"/>
    <property type="project" value="UniProtKB-KW"/>
</dbReference>
<evidence type="ECO:0000256" key="8">
    <source>
        <dbReference type="SAM" id="Phobius"/>
    </source>
</evidence>
<evidence type="ECO:0000313" key="11">
    <source>
        <dbReference type="Proteomes" id="UP001186944"/>
    </source>
</evidence>
<keyword evidence="4" id="KW-0297">G-protein coupled receptor</keyword>
<dbReference type="PANTHER" id="PTHR24238:SF47">
    <property type="entry name" value="ECDYSTEROIDS_DOPAMINE RECEPTOR-RELATED"/>
    <property type="match status" value="1"/>
</dbReference>
<name>A0AA89BPY3_PINIB</name>
<dbReference type="PANTHER" id="PTHR24238">
    <property type="entry name" value="G-PROTEIN COUPLED RECEPTOR"/>
    <property type="match status" value="1"/>
</dbReference>
<evidence type="ECO:0000313" key="10">
    <source>
        <dbReference type="EMBL" id="KAK3086817.1"/>
    </source>
</evidence>
<dbReference type="Proteomes" id="UP001186944">
    <property type="component" value="Unassembled WGS sequence"/>
</dbReference>
<gene>
    <name evidence="10" type="ORF">FSP39_023953</name>
</gene>
<protein>
    <recommendedName>
        <fullName evidence="9">G-protein coupled receptors family 1 profile domain-containing protein</fullName>
    </recommendedName>
</protein>
<organism evidence="10 11">
    <name type="scientific">Pinctada imbricata</name>
    <name type="common">Atlantic pearl-oyster</name>
    <name type="synonym">Pinctada martensii</name>
    <dbReference type="NCBI Taxonomy" id="66713"/>
    <lineage>
        <taxon>Eukaryota</taxon>
        <taxon>Metazoa</taxon>
        <taxon>Spiralia</taxon>
        <taxon>Lophotrochozoa</taxon>
        <taxon>Mollusca</taxon>
        <taxon>Bivalvia</taxon>
        <taxon>Autobranchia</taxon>
        <taxon>Pteriomorphia</taxon>
        <taxon>Pterioida</taxon>
        <taxon>Pterioidea</taxon>
        <taxon>Pteriidae</taxon>
        <taxon>Pinctada</taxon>
    </lineage>
</organism>
<dbReference type="AlphaFoldDB" id="A0AA89BPY3"/>
<evidence type="ECO:0000256" key="1">
    <source>
        <dbReference type="ARBA" id="ARBA00004141"/>
    </source>
</evidence>
<accession>A0AA89BPY3</accession>
<comment type="caution">
    <text evidence="10">The sequence shown here is derived from an EMBL/GenBank/DDBJ whole genome shotgun (WGS) entry which is preliminary data.</text>
</comment>
<evidence type="ECO:0000259" key="9">
    <source>
        <dbReference type="PROSITE" id="PS50262"/>
    </source>
</evidence>
<keyword evidence="3 8" id="KW-1133">Transmembrane helix</keyword>
<dbReference type="CDD" id="cd00637">
    <property type="entry name" value="7tm_classA_rhodopsin-like"/>
    <property type="match status" value="1"/>
</dbReference>
<dbReference type="GO" id="GO:0016020">
    <property type="term" value="C:membrane"/>
    <property type="evidence" value="ECO:0007669"/>
    <property type="project" value="UniProtKB-SubCell"/>
</dbReference>
<feature type="transmembrane region" description="Helical" evidence="8">
    <location>
        <begin position="59"/>
        <end position="85"/>
    </location>
</feature>
<dbReference type="InterPro" id="IPR000276">
    <property type="entry name" value="GPCR_Rhodpsn"/>
</dbReference>
<keyword evidence="7" id="KW-0807">Transducer</keyword>
<evidence type="ECO:0000256" key="4">
    <source>
        <dbReference type="ARBA" id="ARBA00023040"/>
    </source>
</evidence>
<sequence length="382" mass="44155">MDANVSEGERIENWNRELLYDLIPNDIVLAVYILLGIFGNGIVIYVYKKGFSRMNVERYFIPILAVADCYASTMCASFSMALNMMQATFYNNTLCKVWWFFAAFPTFLSPLLLLVIAVQRYLKVVRPFGRQMDKKLNRIALFLTIILSLLCALPTPLLYGSVPFPHAQENIVGRRCSKIKGGNRYFSIFYGSMLALIAITAVTALIVLYLKIGWAIYKHTKKEYTISRTGLDCQKSKVKTHGIIESISENKTEEMISSDTKTKDSTEKTIKPAVKEYCENGELTCYSGEARERRNRKIIHKFTLMFMLITTIFLICYIPKAVIMLFEALNREFWESFDDSDRSGMLFIYRLFIVNNIVNPFVYAFLDSKFKHELKMLFCQRH</sequence>
<dbReference type="PROSITE" id="PS50262">
    <property type="entry name" value="G_PROTEIN_RECEP_F1_2"/>
    <property type="match status" value="1"/>
</dbReference>
<dbReference type="SUPFAM" id="SSF81321">
    <property type="entry name" value="Family A G protein-coupled receptor-like"/>
    <property type="match status" value="1"/>
</dbReference>
<evidence type="ECO:0000256" key="3">
    <source>
        <dbReference type="ARBA" id="ARBA00022989"/>
    </source>
</evidence>
<evidence type="ECO:0000256" key="2">
    <source>
        <dbReference type="ARBA" id="ARBA00022692"/>
    </source>
</evidence>
<feature type="transmembrane region" description="Helical" evidence="8">
    <location>
        <begin position="97"/>
        <end position="118"/>
    </location>
</feature>
<feature type="domain" description="G-protein coupled receptors family 1 profile" evidence="9">
    <location>
        <begin position="39"/>
        <end position="363"/>
    </location>
</feature>
<feature type="transmembrane region" description="Helical" evidence="8">
    <location>
        <begin position="139"/>
        <end position="159"/>
    </location>
</feature>
<dbReference type="Gene3D" id="1.20.1070.10">
    <property type="entry name" value="Rhodopsin 7-helix transmembrane proteins"/>
    <property type="match status" value="1"/>
</dbReference>
<dbReference type="InterPro" id="IPR017452">
    <property type="entry name" value="GPCR_Rhodpsn_7TM"/>
</dbReference>
<dbReference type="EMBL" id="VSWD01000012">
    <property type="protein sequence ID" value="KAK3086817.1"/>
    <property type="molecule type" value="Genomic_DNA"/>
</dbReference>
<reference evidence="10" key="1">
    <citation type="submission" date="2019-08" db="EMBL/GenBank/DDBJ databases">
        <title>The improved chromosome-level genome for the pearl oyster Pinctada fucata martensii using PacBio sequencing and Hi-C.</title>
        <authorList>
            <person name="Zheng Z."/>
        </authorList>
    </citation>
    <scope>NUCLEOTIDE SEQUENCE</scope>
    <source>
        <strain evidence="10">ZZ-2019</strain>
        <tissue evidence="10">Adductor muscle</tissue>
    </source>
</reference>
<keyword evidence="11" id="KW-1185">Reference proteome</keyword>
<feature type="transmembrane region" description="Helical" evidence="8">
    <location>
        <begin position="302"/>
        <end position="326"/>
    </location>
</feature>
<evidence type="ECO:0000256" key="7">
    <source>
        <dbReference type="ARBA" id="ARBA00023224"/>
    </source>
</evidence>
<keyword evidence="6" id="KW-0675">Receptor</keyword>
<keyword evidence="2 8" id="KW-0812">Transmembrane</keyword>
<comment type="subcellular location">
    <subcellularLocation>
        <location evidence="1">Membrane</location>
        <topology evidence="1">Multi-pass membrane protein</topology>
    </subcellularLocation>
</comment>